<dbReference type="AlphaFoldDB" id="A0AAV5IRW8"/>
<reference evidence="2 3" key="1">
    <citation type="journal article" date="2021" name="Commun. Biol.">
        <title>The genome of Shorea leprosula (Dipterocarpaceae) highlights the ecological relevance of drought in aseasonal tropical rainforests.</title>
        <authorList>
            <person name="Ng K.K.S."/>
            <person name="Kobayashi M.J."/>
            <person name="Fawcett J.A."/>
            <person name="Hatakeyama M."/>
            <person name="Paape T."/>
            <person name="Ng C.H."/>
            <person name="Ang C.C."/>
            <person name="Tnah L.H."/>
            <person name="Lee C.T."/>
            <person name="Nishiyama T."/>
            <person name="Sese J."/>
            <person name="O'Brien M.J."/>
            <person name="Copetti D."/>
            <person name="Mohd Noor M.I."/>
            <person name="Ong R.C."/>
            <person name="Putra M."/>
            <person name="Sireger I.Z."/>
            <person name="Indrioko S."/>
            <person name="Kosugi Y."/>
            <person name="Izuno A."/>
            <person name="Isagi Y."/>
            <person name="Lee S.L."/>
            <person name="Shimizu K.K."/>
        </authorList>
    </citation>
    <scope>NUCLEOTIDE SEQUENCE [LARGE SCALE GENOMIC DNA]</scope>
    <source>
        <strain evidence="2">214</strain>
    </source>
</reference>
<keyword evidence="1" id="KW-0812">Transmembrane</keyword>
<gene>
    <name evidence="2" type="ORF">SLEP1_g13603</name>
</gene>
<dbReference type="Proteomes" id="UP001054252">
    <property type="component" value="Unassembled WGS sequence"/>
</dbReference>
<accession>A0AAV5IRW8</accession>
<protein>
    <recommendedName>
        <fullName evidence="4">Transmembrane protein</fullName>
    </recommendedName>
</protein>
<evidence type="ECO:0000256" key="1">
    <source>
        <dbReference type="SAM" id="Phobius"/>
    </source>
</evidence>
<dbReference type="PANTHER" id="PTHR38364:SF1">
    <property type="entry name" value="OS04G0475300 PROTEIN"/>
    <property type="match status" value="1"/>
</dbReference>
<organism evidence="2 3">
    <name type="scientific">Rubroshorea leprosula</name>
    <dbReference type="NCBI Taxonomy" id="152421"/>
    <lineage>
        <taxon>Eukaryota</taxon>
        <taxon>Viridiplantae</taxon>
        <taxon>Streptophyta</taxon>
        <taxon>Embryophyta</taxon>
        <taxon>Tracheophyta</taxon>
        <taxon>Spermatophyta</taxon>
        <taxon>Magnoliopsida</taxon>
        <taxon>eudicotyledons</taxon>
        <taxon>Gunneridae</taxon>
        <taxon>Pentapetalae</taxon>
        <taxon>rosids</taxon>
        <taxon>malvids</taxon>
        <taxon>Malvales</taxon>
        <taxon>Dipterocarpaceae</taxon>
        <taxon>Rubroshorea</taxon>
    </lineage>
</organism>
<keyword evidence="1" id="KW-0472">Membrane</keyword>
<sequence length="154" mass="18063">MEDVNWEQKLQTLTHILTSPTTSPPLHSQFFVSKQIPCYLNWDYPPVLCTKPNSETFPSLHLRWGFSLFLKRVSRLGLPETSWWCKCPYQQPPPLILAKGVEEARWDDDQRREYALRRLRRKRLVSNVHPAIPILVPNLIAILLLFFHPVPPLD</sequence>
<evidence type="ECO:0000313" key="2">
    <source>
        <dbReference type="EMBL" id="GKV01003.1"/>
    </source>
</evidence>
<feature type="transmembrane region" description="Helical" evidence="1">
    <location>
        <begin position="124"/>
        <end position="147"/>
    </location>
</feature>
<dbReference type="PANTHER" id="PTHR38364">
    <property type="entry name" value="OSJNBA0022H21.9 PROTEIN"/>
    <property type="match status" value="1"/>
</dbReference>
<evidence type="ECO:0008006" key="4">
    <source>
        <dbReference type="Google" id="ProtNLM"/>
    </source>
</evidence>
<name>A0AAV5IRW8_9ROSI</name>
<keyword evidence="1" id="KW-1133">Transmembrane helix</keyword>
<dbReference type="EMBL" id="BPVZ01000016">
    <property type="protein sequence ID" value="GKV01003.1"/>
    <property type="molecule type" value="Genomic_DNA"/>
</dbReference>
<evidence type="ECO:0000313" key="3">
    <source>
        <dbReference type="Proteomes" id="UP001054252"/>
    </source>
</evidence>
<proteinExistence type="predicted"/>
<comment type="caution">
    <text evidence="2">The sequence shown here is derived from an EMBL/GenBank/DDBJ whole genome shotgun (WGS) entry which is preliminary data.</text>
</comment>
<keyword evidence="3" id="KW-1185">Reference proteome</keyword>